<dbReference type="InterPro" id="IPR027558">
    <property type="entry name" value="Pre_pil_HX9DG_C"/>
</dbReference>
<dbReference type="NCBIfam" id="TIGR04294">
    <property type="entry name" value="pre_pil_HX9DG"/>
    <property type="match status" value="1"/>
</dbReference>
<dbReference type="OrthoDB" id="258404at2"/>
<evidence type="ECO:0000259" key="2">
    <source>
        <dbReference type="Pfam" id="PF07596"/>
    </source>
</evidence>
<keyword evidence="1" id="KW-0812">Transmembrane</keyword>
<dbReference type="EMBL" id="CP036316">
    <property type="protein sequence ID" value="QDT65426.1"/>
    <property type="molecule type" value="Genomic_DNA"/>
</dbReference>
<dbReference type="Proteomes" id="UP000319976">
    <property type="component" value="Chromosome"/>
</dbReference>
<dbReference type="RefSeq" id="WP_145263415.1">
    <property type="nucleotide sequence ID" value="NZ_CP036316.1"/>
</dbReference>
<dbReference type="PANTHER" id="PTHR30093:SF2">
    <property type="entry name" value="TYPE II SECRETION SYSTEM PROTEIN H"/>
    <property type="match status" value="1"/>
</dbReference>
<protein>
    <submittedName>
        <fullName evidence="3">Putative major pilin subunit</fullName>
    </submittedName>
</protein>
<gene>
    <name evidence="3" type="ORF">V22_26790</name>
</gene>
<dbReference type="PANTHER" id="PTHR30093">
    <property type="entry name" value="GENERAL SECRETION PATHWAY PROTEIN G"/>
    <property type="match status" value="1"/>
</dbReference>
<evidence type="ECO:0000313" key="3">
    <source>
        <dbReference type="EMBL" id="QDT65426.1"/>
    </source>
</evidence>
<dbReference type="Pfam" id="PF07963">
    <property type="entry name" value="N_methyl"/>
    <property type="match status" value="1"/>
</dbReference>
<dbReference type="InterPro" id="IPR012902">
    <property type="entry name" value="N_methyl_site"/>
</dbReference>
<sequence length="331" mass="35950">MKRLTSNHKLGFTLVELLVVIAIIAILIALLLPAVQQAREAARRSQCQNNLKQIGLALHNYYDLHRRLPLASNYLDKDDPWGSNRTSAFARILPMMEQAQLYQDINWEVNHASGTNNTVRDTALPAYRCPSDPGGLADTGQTYGPTSYVLCFGNTYNEAGNGGNPDPADCIEASGYWCAIVNNDNTQEAIFSSNSHTRFRDITDGLSNTMAISECLVGSLVLGNGSEFPSADLSSCITSASGVPENYRRGMSWFRGIFISTSFTTTRTPNPVAPDCIRWDSGGNAAARSQHIGGVQALIADGSVHFITENINLGVWRNLGARADGNVLSEF</sequence>
<name>A0A517TAN0_9PLAN</name>
<evidence type="ECO:0000256" key="1">
    <source>
        <dbReference type="SAM" id="Phobius"/>
    </source>
</evidence>
<feature type="domain" description="DUF1559" evidence="2">
    <location>
        <begin position="36"/>
        <end position="313"/>
    </location>
</feature>
<dbReference type="NCBIfam" id="TIGR02532">
    <property type="entry name" value="IV_pilin_GFxxxE"/>
    <property type="match status" value="1"/>
</dbReference>
<dbReference type="InterPro" id="IPR045584">
    <property type="entry name" value="Pilin-like"/>
</dbReference>
<keyword evidence="4" id="KW-1185">Reference proteome</keyword>
<proteinExistence type="predicted"/>
<feature type="transmembrane region" description="Helical" evidence="1">
    <location>
        <begin position="12"/>
        <end position="35"/>
    </location>
</feature>
<accession>A0A517TAN0</accession>
<organism evidence="3 4">
    <name type="scientific">Calycomorphotria hydatis</name>
    <dbReference type="NCBI Taxonomy" id="2528027"/>
    <lineage>
        <taxon>Bacteria</taxon>
        <taxon>Pseudomonadati</taxon>
        <taxon>Planctomycetota</taxon>
        <taxon>Planctomycetia</taxon>
        <taxon>Planctomycetales</taxon>
        <taxon>Planctomycetaceae</taxon>
        <taxon>Calycomorphotria</taxon>
    </lineage>
</organism>
<dbReference type="Gene3D" id="3.30.700.10">
    <property type="entry name" value="Glycoprotein, Type 4 Pilin"/>
    <property type="match status" value="1"/>
</dbReference>
<dbReference type="KEGG" id="chya:V22_26790"/>
<dbReference type="SUPFAM" id="SSF54523">
    <property type="entry name" value="Pili subunits"/>
    <property type="match status" value="1"/>
</dbReference>
<dbReference type="Pfam" id="PF07596">
    <property type="entry name" value="SBP_bac_10"/>
    <property type="match status" value="1"/>
</dbReference>
<dbReference type="InterPro" id="IPR011453">
    <property type="entry name" value="DUF1559"/>
</dbReference>
<keyword evidence="1" id="KW-1133">Transmembrane helix</keyword>
<reference evidence="3 4" key="1">
    <citation type="submission" date="2019-02" db="EMBL/GenBank/DDBJ databases">
        <title>Deep-cultivation of Planctomycetes and their phenomic and genomic characterization uncovers novel biology.</title>
        <authorList>
            <person name="Wiegand S."/>
            <person name="Jogler M."/>
            <person name="Boedeker C."/>
            <person name="Pinto D."/>
            <person name="Vollmers J."/>
            <person name="Rivas-Marin E."/>
            <person name="Kohn T."/>
            <person name="Peeters S.H."/>
            <person name="Heuer A."/>
            <person name="Rast P."/>
            <person name="Oberbeckmann S."/>
            <person name="Bunk B."/>
            <person name="Jeske O."/>
            <person name="Meyerdierks A."/>
            <person name="Storesund J.E."/>
            <person name="Kallscheuer N."/>
            <person name="Luecker S."/>
            <person name="Lage O.M."/>
            <person name="Pohl T."/>
            <person name="Merkel B.J."/>
            <person name="Hornburger P."/>
            <person name="Mueller R.-W."/>
            <person name="Bruemmer F."/>
            <person name="Labrenz M."/>
            <person name="Spormann A.M."/>
            <person name="Op den Camp H."/>
            <person name="Overmann J."/>
            <person name="Amann R."/>
            <person name="Jetten M.S.M."/>
            <person name="Mascher T."/>
            <person name="Medema M.H."/>
            <person name="Devos D.P."/>
            <person name="Kaster A.-K."/>
            <person name="Ovreas L."/>
            <person name="Rohde M."/>
            <person name="Galperin M.Y."/>
            <person name="Jogler C."/>
        </authorList>
    </citation>
    <scope>NUCLEOTIDE SEQUENCE [LARGE SCALE GENOMIC DNA]</scope>
    <source>
        <strain evidence="3 4">V22</strain>
    </source>
</reference>
<dbReference type="AlphaFoldDB" id="A0A517TAN0"/>
<evidence type="ECO:0000313" key="4">
    <source>
        <dbReference type="Proteomes" id="UP000319976"/>
    </source>
</evidence>
<keyword evidence="1" id="KW-0472">Membrane</keyword>